<evidence type="ECO:0000313" key="3">
    <source>
        <dbReference type="Proteomes" id="UP001236620"/>
    </source>
</evidence>
<keyword evidence="1" id="KW-0472">Membrane</keyword>
<proteinExistence type="predicted"/>
<evidence type="ECO:0000313" key="2">
    <source>
        <dbReference type="EMBL" id="MDQ0567997.1"/>
    </source>
</evidence>
<name>A0ABU0NEZ6_9MOLU</name>
<dbReference type="EMBL" id="JAUSWP010000006">
    <property type="protein sequence ID" value="MDQ0567997.1"/>
    <property type="molecule type" value="Genomic_DNA"/>
</dbReference>
<comment type="caution">
    <text evidence="2">The sequence shown here is derived from an EMBL/GenBank/DDBJ whole genome shotgun (WGS) entry which is preliminary data.</text>
</comment>
<dbReference type="Pfam" id="PF12822">
    <property type="entry name" value="ECF_trnsprt"/>
    <property type="match status" value="1"/>
</dbReference>
<keyword evidence="3" id="KW-1185">Reference proteome</keyword>
<sequence length="193" mass="21340">MIGYSKVFGFKIQLGNFLLFLCGMLLGPLAGPLAGLLSDLTGLLISGGVPHFGFTLIKVMYGFLGAMVFLPKQDKKLYFILSIAAFMLTSVALHLLVITPLSFASYGGATGTKQGLIVAKMIQRAILVPIEWVSYSALVITCFEICWIVLRDNPKIEHQLWCARKGAPKFLSDKWEKNRVENVVKVENKRKVS</sequence>
<dbReference type="InterPro" id="IPR024529">
    <property type="entry name" value="ECF_trnsprt_substrate-spec"/>
</dbReference>
<accession>A0ABU0NEZ6</accession>
<feature type="transmembrane region" description="Helical" evidence="1">
    <location>
        <begin position="77"/>
        <end position="98"/>
    </location>
</feature>
<feature type="transmembrane region" description="Helical" evidence="1">
    <location>
        <begin position="51"/>
        <end position="70"/>
    </location>
</feature>
<dbReference type="Gene3D" id="1.10.1760.20">
    <property type="match status" value="1"/>
</dbReference>
<feature type="transmembrane region" description="Helical" evidence="1">
    <location>
        <begin position="12"/>
        <end position="31"/>
    </location>
</feature>
<keyword evidence="1" id="KW-0812">Transmembrane</keyword>
<dbReference type="NCBIfam" id="TIGR04518">
    <property type="entry name" value="ECF_S_folT_fam"/>
    <property type="match status" value="1"/>
</dbReference>
<dbReference type="InterPro" id="IPR030949">
    <property type="entry name" value="ECF_S_folate_fam"/>
</dbReference>
<dbReference type="Proteomes" id="UP001236620">
    <property type="component" value="Unassembled WGS sequence"/>
</dbReference>
<evidence type="ECO:0000256" key="1">
    <source>
        <dbReference type="SAM" id="Phobius"/>
    </source>
</evidence>
<keyword evidence="1" id="KW-1133">Transmembrane helix</keyword>
<feature type="transmembrane region" description="Helical" evidence="1">
    <location>
        <begin position="132"/>
        <end position="150"/>
    </location>
</feature>
<organism evidence="2 3">
    <name type="scientific">Mycoplasma yeatsii</name>
    <dbReference type="NCBI Taxonomy" id="51365"/>
    <lineage>
        <taxon>Bacteria</taxon>
        <taxon>Bacillati</taxon>
        <taxon>Mycoplasmatota</taxon>
        <taxon>Mollicutes</taxon>
        <taxon>Mycoplasmataceae</taxon>
        <taxon>Mycoplasma</taxon>
    </lineage>
</organism>
<gene>
    <name evidence="2" type="ORF">J2Z63_000645</name>
</gene>
<reference evidence="2" key="1">
    <citation type="submission" date="2023-07" db="EMBL/GenBank/DDBJ databases">
        <title>Genomic Encyclopedia of Type Strains, Phase IV (KMG-IV): sequencing the most valuable type-strain genomes for metagenomic binning, comparative biology and taxonomic classification.</title>
        <authorList>
            <person name="Goeker M."/>
        </authorList>
    </citation>
    <scope>NUCLEOTIDE SEQUENCE [LARGE SCALE GENOMIC DNA]</scope>
    <source>
        <strain evidence="2">DSM 22019</strain>
    </source>
</reference>
<protein>
    <submittedName>
        <fullName evidence="2">ECF transporter S component (Folate family)</fullName>
    </submittedName>
</protein>